<feature type="region of interest" description="Disordered" evidence="1">
    <location>
        <begin position="1"/>
        <end position="36"/>
    </location>
</feature>
<comment type="caution">
    <text evidence="2">The sequence shown here is derived from an EMBL/GenBank/DDBJ whole genome shotgun (WGS) entry which is preliminary data.</text>
</comment>
<evidence type="ECO:0000313" key="2">
    <source>
        <dbReference type="EMBL" id="CDQ24657.1"/>
    </source>
</evidence>
<organism evidence="2 3">
    <name type="scientific">Halobacillus karajensis</name>
    <dbReference type="NCBI Taxonomy" id="195088"/>
    <lineage>
        <taxon>Bacteria</taxon>
        <taxon>Bacillati</taxon>
        <taxon>Bacillota</taxon>
        <taxon>Bacilli</taxon>
        <taxon>Bacillales</taxon>
        <taxon>Bacillaceae</taxon>
        <taxon>Halobacillus</taxon>
    </lineage>
</organism>
<reference evidence="3" key="1">
    <citation type="submission" date="2014-03" db="EMBL/GenBank/DDBJ databases">
        <authorList>
            <person name="Urmite Genomes U."/>
        </authorList>
    </citation>
    <scope>NUCLEOTIDE SEQUENCE [LARGE SCALE GENOMIC DNA]</scope>
    <source>
        <strain evidence="3">HD-03</strain>
    </source>
</reference>
<dbReference type="Proteomes" id="UP000028868">
    <property type="component" value="Unassembled WGS sequence"/>
</dbReference>
<dbReference type="AlphaFoldDB" id="A0A024P8J5"/>
<evidence type="ECO:0000256" key="1">
    <source>
        <dbReference type="SAM" id="MobiDB-lite"/>
    </source>
</evidence>
<keyword evidence="3" id="KW-1185">Reference proteome</keyword>
<feature type="compositionally biased region" description="Basic and acidic residues" evidence="1">
    <location>
        <begin position="1"/>
        <end position="18"/>
    </location>
</feature>
<name>A0A024P8J5_9BACI</name>
<protein>
    <submittedName>
        <fullName evidence="2">Uncharacterized protein</fullName>
    </submittedName>
</protein>
<feature type="compositionally biased region" description="Polar residues" evidence="1">
    <location>
        <begin position="20"/>
        <end position="30"/>
    </location>
</feature>
<dbReference type="EMBL" id="CCDI010000003">
    <property type="protein sequence ID" value="CDQ24657.1"/>
    <property type="molecule type" value="Genomic_DNA"/>
</dbReference>
<proteinExistence type="predicted"/>
<evidence type="ECO:0000313" key="3">
    <source>
        <dbReference type="Proteomes" id="UP000028868"/>
    </source>
</evidence>
<reference evidence="2 3" key="2">
    <citation type="submission" date="2014-05" db="EMBL/GenBank/DDBJ databases">
        <title>Draft genome sequence of Halobacillus karajensis HK-03.</title>
        <authorList>
            <person name="Khelaifia S."/>
            <person name="Croce O."/>
            <person name="Lagier J.C."/>
            <person name="Raoult D."/>
        </authorList>
    </citation>
    <scope>NUCLEOTIDE SEQUENCE [LARGE SCALE GENOMIC DNA]</scope>
    <source>
        <strain evidence="2 3">HD-03</strain>
    </source>
</reference>
<accession>A0A024P8J5</accession>
<sequence length="36" mass="4286">MKKSKNPLEKEKDMEKRLMSSINESYQSGVKNKDKR</sequence>
<gene>
    <name evidence="2" type="ORF">BN983_02951</name>
</gene>